<organism evidence="3 4">
    <name type="scientific">Leptolyngbya cf. ectocarpi LEGE 11479</name>
    <dbReference type="NCBI Taxonomy" id="1828722"/>
    <lineage>
        <taxon>Bacteria</taxon>
        <taxon>Bacillati</taxon>
        <taxon>Cyanobacteriota</taxon>
        <taxon>Cyanophyceae</taxon>
        <taxon>Leptolyngbyales</taxon>
        <taxon>Leptolyngbyaceae</taxon>
        <taxon>Leptolyngbya group</taxon>
        <taxon>Leptolyngbya</taxon>
    </lineage>
</organism>
<dbReference type="GO" id="GO:0016757">
    <property type="term" value="F:glycosyltransferase activity"/>
    <property type="evidence" value="ECO:0007669"/>
    <property type="project" value="InterPro"/>
</dbReference>
<feature type="domain" description="Glycosyl transferase family 1" evidence="2">
    <location>
        <begin position="197"/>
        <end position="361"/>
    </location>
</feature>
<sequence length="384" mass="44056">MAINKQRLKVLLYGNLFGAYRSENLVKYLLDSGYRISIISPEFFYERGEKKDFLTKILRIVFSGYYLVELLIKAALADVIYLLPLNSELIRPVVWAKRLFKTKLVVEMYISAYDTLVRERQEISENTAAARLLYKTERLALTEADYIVHLSRYELSYWEKIFDINLSEEKILIAPLFYKPGLARFQHQRIRTQCLHICWWGTLIPSHGVSNILGALHKLHICNVDFTCQLFGVPAKGQEHLVKIYETQIDQLGLGEVVTLRQDLKFVDSSLPQYLIKDCDLALGIFGDTEKAKAAVPNKLIEALTLGIPCLTMSTPALEEFFEPGVDCWTCESSPEAIADTISQIYEKTAYQVDWDKTQKKVYQTFSIGNYHQVIKQVLDATVN</sequence>
<keyword evidence="1" id="KW-0812">Transmembrane</keyword>
<accession>A0A928ZWY1</accession>
<comment type="caution">
    <text evidence="3">The sequence shown here is derived from an EMBL/GenBank/DDBJ whole genome shotgun (WGS) entry which is preliminary data.</text>
</comment>
<dbReference type="Gene3D" id="3.40.50.2000">
    <property type="entry name" value="Glycogen Phosphorylase B"/>
    <property type="match status" value="1"/>
</dbReference>
<keyword evidence="1" id="KW-0472">Membrane</keyword>
<proteinExistence type="predicted"/>
<reference evidence="3" key="1">
    <citation type="submission" date="2020-10" db="EMBL/GenBank/DDBJ databases">
        <authorList>
            <person name="Castelo-Branco R."/>
            <person name="Eusebio N."/>
            <person name="Adriana R."/>
            <person name="Vieira A."/>
            <person name="Brugerolle De Fraissinette N."/>
            <person name="Rezende De Castro R."/>
            <person name="Schneider M.P."/>
            <person name="Vasconcelos V."/>
            <person name="Leao P.N."/>
        </authorList>
    </citation>
    <scope>NUCLEOTIDE SEQUENCE</scope>
    <source>
        <strain evidence="3">LEGE 11479</strain>
    </source>
</reference>
<keyword evidence="1" id="KW-1133">Transmembrane helix</keyword>
<dbReference type="EMBL" id="JADEXP010000218">
    <property type="protein sequence ID" value="MBE9068950.1"/>
    <property type="molecule type" value="Genomic_DNA"/>
</dbReference>
<name>A0A928ZWY1_LEPEC</name>
<protein>
    <submittedName>
        <fullName evidence="3">Glycosyltransferase</fullName>
    </submittedName>
</protein>
<feature type="transmembrane region" description="Helical" evidence="1">
    <location>
        <begin position="57"/>
        <end position="83"/>
    </location>
</feature>
<evidence type="ECO:0000313" key="3">
    <source>
        <dbReference type="EMBL" id="MBE9068950.1"/>
    </source>
</evidence>
<dbReference type="SUPFAM" id="SSF53756">
    <property type="entry name" value="UDP-Glycosyltransferase/glycogen phosphorylase"/>
    <property type="match status" value="1"/>
</dbReference>
<dbReference type="Pfam" id="PF00534">
    <property type="entry name" value="Glycos_transf_1"/>
    <property type="match status" value="1"/>
</dbReference>
<evidence type="ECO:0000259" key="2">
    <source>
        <dbReference type="Pfam" id="PF00534"/>
    </source>
</evidence>
<evidence type="ECO:0000313" key="4">
    <source>
        <dbReference type="Proteomes" id="UP000615026"/>
    </source>
</evidence>
<dbReference type="Proteomes" id="UP000615026">
    <property type="component" value="Unassembled WGS sequence"/>
</dbReference>
<keyword evidence="4" id="KW-1185">Reference proteome</keyword>
<feature type="non-terminal residue" evidence="3">
    <location>
        <position position="384"/>
    </location>
</feature>
<dbReference type="AlphaFoldDB" id="A0A928ZWY1"/>
<dbReference type="InterPro" id="IPR001296">
    <property type="entry name" value="Glyco_trans_1"/>
</dbReference>
<evidence type="ECO:0000256" key="1">
    <source>
        <dbReference type="SAM" id="Phobius"/>
    </source>
</evidence>
<gene>
    <name evidence="3" type="ORF">IQ260_20100</name>
</gene>
<dbReference type="RefSeq" id="WP_193994872.1">
    <property type="nucleotide sequence ID" value="NZ_JADEXP010000218.1"/>
</dbReference>